<feature type="compositionally biased region" description="Basic and acidic residues" evidence="1">
    <location>
        <begin position="370"/>
        <end position="387"/>
    </location>
</feature>
<evidence type="ECO:0000313" key="2">
    <source>
        <dbReference type="EMBL" id="KAG7171670.1"/>
    </source>
</evidence>
<feature type="region of interest" description="Disordered" evidence="1">
    <location>
        <begin position="307"/>
        <end position="387"/>
    </location>
</feature>
<name>A0A8J5N1S7_HOMAM</name>
<dbReference type="EMBL" id="JAHLQT010011989">
    <property type="protein sequence ID" value="KAG7171670.1"/>
    <property type="molecule type" value="Genomic_DNA"/>
</dbReference>
<sequence>MLTTAAAWYMVAFSEWVKREVTSSAEVASFQVTFSTFSLPFSHQALRIHQVTQQVALQVQVTRQTTTTQGAIVPVQHTGGSSGTPDPLTKLPSPPCRRYYGRRGQDSNSESGSECESDGKSTSSTGTMQNSTNTTVKTNNLIKLMPLFQDGPKLTPQERLKRKTQALLKKQWSGKNVIAYKEKTQAPRGRGQGRGHALDPGHARGQGQSLGQDPSPDRGQDLTKDQNHGQNPLCLLSRAHQAGGLERVDAVGNITPRQSGTGRPTADTGTPRHTGIFLLHLNDTVTRTEGGRGHIALEVDGGKKINLNRIIRPDHTDRQPPHRDRERDRHPSSSNRRSRSRSRGRDYTSGGSGPGNTGSGGNTFRRKNFRDHERVRDWTQQDSQRGEVYRDYQHGYQRDYQHGYQRDYQHRGSYQYREGQQRELRERHQRDYNSQATRRQQQAQNFGEEEREDGGRIGRIRLVDY</sequence>
<feature type="compositionally biased region" description="Polar residues" evidence="1">
    <location>
        <begin position="432"/>
        <end position="445"/>
    </location>
</feature>
<dbReference type="AlphaFoldDB" id="A0A8J5N1S7"/>
<feature type="region of interest" description="Disordered" evidence="1">
    <location>
        <begin position="252"/>
        <end position="273"/>
    </location>
</feature>
<gene>
    <name evidence="2" type="ORF">Hamer_G023075</name>
</gene>
<proteinExistence type="predicted"/>
<feature type="compositionally biased region" description="Gly residues" evidence="1">
    <location>
        <begin position="350"/>
        <end position="361"/>
    </location>
</feature>
<reference evidence="2" key="1">
    <citation type="journal article" date="2021" name="Sci. Adv.">
        <title>The American lobster genome reveals insights on longevity, neural, and immune adaptations.</title>
        <authorList>
            <person name="Polinski J.M."/>
            <person name="Zimin A.V."/>
            <person name="Clark K.F."/>
            <person name="Kohn A.B."/>
            <person name="Sadowski N."/>
            <person name="Timp W."/>
            <person name="Ptitsyn A."/>
            <person name="Khanna P."/>
            <person name="Romanova D.Y."/>
            <person name="Williams P."/>
            <person name="Greenwood S.J."/>
            <person name="Moroz L.L."/>
            <person name="Walt D.R."/>
            <person name="Bodnar A.G."/>
        </authorList>
    </citation>
    <scope>NUCLEOTIDE SEQUENCE</scope>
    <source>
        <strain evidence="2">GMGI-L3</strain>
    </source>
</reference>
<protein>
    <submittedName>
        <fullName evidence="2">Uncharacterized protein</fullName>
    </submittedName>
</protein>
<feature type="region of interest" description="Disordered" evidence="1">
    <location>
        <begin position="418"/>
        <end position="465"/>
    </location>
</feature>
<dbReference type="Proteomes" id="UP000747542">
    <property type="component" value="Unassembled WGS sequence"/>
</dbReference>
<feature type="region of interest" description="Disordered" evidence="1">
    <location>
        <begin position="178"/>
        <end position="230"/>
    </location>
</feature>
<organism evidence="2 3">
    <name type="scientific">Homarus americanus</name>
    <name type="common">American lobster</name>
    <dbReference type="NCBI Taxonomy" id="6706"/>
    <lineage>
        <taxon>Eukaryota</taxon>
        <taxon>Metazoa</taxon>
        <taxon>Ecdysozoa</taxon>
        <taxon>Arthropoda</taxon>
        <taxon>Crustacea</taxon>
        <taxon>Multicrustacea</taxon>
        <taxon>Malacostraca</taxon>
        <taxon>Eumalacostraca</taxon>
        <taxon>Eucarida</taxon>
        <taxon>Decapoda</taxon>
        <taxon>Pleocyemata</taxon>
        <taxon>Astacidea</taxon>
        <taxon>Nephropoidea</taxon>
        <taxon>Nephropidae</taxon>
        <taxon>Homarus</taxon>
    </lineage>
</organism>
<feature type="compositionally biased region" description="Polar residues" evidence="1">
    <location>
        <begin position="106"/>
        <end position="138"/>
    </location>
</feature>
<evidence type="ECO:0000256" key="1">
    <source>
        <dbReference type="SAM" id="MobiDB-lite"/>
    </source>
</evidence>
<comment type="caution">
    <text evidence="2">The sequence shown here is derived from an EMBL/GenBank/DDBJ whole genome shotgun (WGS) entry which is preliminary data.</text>
</comment>
<feature type="compositionally biased region" description="Basic and acidic residues" evidence="1">
    <location>
        <begin position="419"/>
        <end position="431"/>
    </location>
</feature>
<feature type="region of interest" description="Disordered" evidence="1">
    <location>
        <begin position="70"/>
        <end position="138"/>
    </location>
</feature>
<feature type="compositionally biased region" description="Basic and acidic residues" evidence="1">
    <location>
        <begin position="311"/>
        <end position="331"/>
    </location>
</feature>
<accession>A0A8J5N1S7</accession>
<keyword evidence="3" id="KW-1185">Reference proteome</keyword>
<feature type="compositionally biased region" description="Basic and acidic residues" evidence="1">
    <location>
        <begin position="215"/>
        <end position="227"/>
    </location>
</feature>
<feature type="compositionally biased region" description="Basic and acidic residues" evidence="1">
    <location>
        <begin position="453"/>
        <end position="465"/>
    </location>
</feature>
<evidence type="ECO:0000313" key="3">
    <source>
        <dbReference type="Proteomes" id="UP000747542"/>
    </source>
</evidence>